<evidence type="ECO:0000313" key="4">
    <source>
        <dbReference type="Proteomes" id="UP000037997"/>
    </source>
</evidence>
<dbReference type="PATRIC" id="fig|35818.11.peg.112"/>
<dbReference type="EMBL" id="JNOC01000110">
    <property type="protein sequence ID" value="KPH54678.1"/>
    <property type="molecule type" value="Genomic_DNA"/>
</dbReference>
<sequence>TQKAQLEKEIEKLEQDKSYNEKIGVAEGADVGDDNPLEIVWTILTRYNSNVIGGISGLVFYDKDYRICSVPYITGNRTSANFILRLDGNGKIPTSYSGYGGGSSAIPSSYQLGENEIQGSISAPSTYSNGSYYYCYYPLYQNPGSQWSWNASSVGATLTYTLPKNAFSKFSFQGNPHCGLAKYRVTIKLGGAIIHNQEYSGATRNEIAIAYFPSQAHKDLKLKEITDTIAAKIQELNQTLESINTILQNAAAELEASKAELEQKQQELTQKQEELAQLEADNAATLKEIEELKKQESTLNDEIKKLEEQIQNAGSGSNTQELESLKQTIAELESKKAEKEKELQNQNADLESLKAKKAELESQIAELEAQAQELQEQINLHNQEIPKLETRKHYAELKIPENEALLEQKKQEYKELAEYINTLNREIKALSDEIKAKEAEITTLRAEKTGLEEQKEN</sequence>
<name>A0A0N0LSE7_9HELI</name>
<dbReference type="GO" id="GO:0005856">
    <property type="term" value="C:cytoskeleton"/>
    <property type="evidence" value="ECO:0007669"/>
    <property type="project" value="TreeGrafter"/>
</dbReference>
<reference evidence="3 4" key="1">
    <citation type="submission" date="2014-06" db="EMBL/GenBank/DDBJ databases">
        <title>Helicobacter pullorum isolates in fresh chicken meat - phenotypic and genotypic features.</title>
        <authorList>
            <person name="Borges V."/>
            <person name="Santos A."/>
            <person name="Correia C.B."/>
            <person name="Saraiva M."/>
            <person name="Menard A."/>
            <person name="Vieira L."/>
            <person name="Sampaio D.A."/>
            <person name="Gomes J.P."/>
            <person name="Oleastro M."/>
        </authorList>
    </citation>
    <scope>NUCLEOTIDE SEQUENCE [LARGE SCALE GENOMIC DNA]</scope>
    <source>
        <strain evidence="3 4">229334/12</strain>
    </source>
</reference>
<feature type="non-terminal residue" evidence="3">
    <location>
        <position position="1"/>
    </location>
</feature>
<proteinExistence type="predicted"/>
<accession>A0A0N0LSE7</accession>
<dbReference type="PANTHER" id="PTHR32083">
    <property type="entry name" value="CILIA AND FLAGELLA-ASSOCIATED PROTEIN 58-RELATED"/>
    <property type="match status" value="1"/>
</dbReference>
<evidence type="ECO:0000313" key="3">
    <source>
        <dbReference type="EMBL" id="KPH54678.1"/>
    </source>
</evidence>
<organism evidence="3 4">
    <name type="scientific">Helicobacter pullorum</name>
    <dbReference type="NCBI Taxonomy" id="35818"/>
    <lineage>
        <taxon>Bacteria</taxon>
        <taxon>Pseudomonadati</taxon>
        <taxon>Campylobacterota</taxon>
        <taxon>Epsilonproteobacteria</taxon>
        <taxon>Campylobacterales</taxon>
        <taxon>Helicobacteraceae</taxon>
        <taxon>Helicobacter</taxon>
    </lineage>
</organism>
<dbReference type="Proteomes" id="UP000037997">
    <property type="component" value="Unassembled WGS sequence"/>
</dbReference>
<gene>
    <name evidence="3" type="ORF">HPU229334_00570</name>
</gene>
<dbReference type="PANTHER" id="PTHR32083:SF48">
    <property type="entry name" value="TRANS-GOLGI NETWORK-LOCALIZED SYP41-INTERACTING PROTEIN 1"/>
    <property type="match status" value="1"/>
</dbReference>
<protein>
    <submittedName>
        <fullName evidence="3">Uncharacterized protein</fullName>
    </submittedName>
</protein>
<keyword evidence="1 2" id="KW-0175">Coiled coil</keyword>
<comment type="caution">
    <text evidence="3">The sequence shown here is derived from an EMBL/GenBank/DDBJ whole genome shotgun (WGS) entry which is preliminary data.</text>
</comment>
<feature type="coiled-coil region" evidence="2">
    <location>
        <begin position="233"/>
        <end position="454"/>
    </location>
</feature>
<feature type="non-terminal residue" evidence="3">
    <location>
        <position position="457"/>
    </location>
</feature>
<evidence type="ECO:0000256" key="2">
    <source>
        <dbReference type="SAM" id="Coils"/>
    </source>
</evidence>
<evidence type="ECO:0000256" key="1">
    <source>
        <dbReference type="ARBA" id="ARBA00023054"/>
    </source>
</evidence>
<dbReference type="Gene3D" id="1.10.287.1490">
    <property type="match status" value="1"/>
</dbReference>
<dbReference type="AlphaFoldDB" id="A0A0N0LSE7"/>
<dbReference type="RefSeq" id="WP_230845627.1">
    <property type="nucleotide sequence ID" value="NZ_JNOC01000110.1"/>
</dbReference>